<protein>
    <recommendedName>
        <fullName evidence="1">Pyridoxamine 5'-phosphate oxidase N-terminal domain-containing protein</fullName>
    </recommendedName>
</protein>
<dbReference type="SUPFAM" id="SSF50475">
    <property type="entry name" value="FMN-binding split barrel"/>
    <property type="match status" value="1"/>
</dbReference>
<dbReference type="Gene3D" id="2.30.110.10">
    <property type="entry name" value="Electron Transport, Fmn-binding Protein, Chain A"/>
    <property type="match status" value="1"/>
</dbReference>
<name>A0A6N4X6L5_9FLAO</name>
<dbReference type="EMBL" id="CACVBR010000002">
    <property type="protein sequence ID" value="CAA7193954.1"/>
    <property type="molecule type" value="Genomic_DNA"/>
</dbReference>
<evidence type="ECO:0000259" key="1">
    <source>
        <dbReference type="Pfam" id="PF01243"/>
    </source>
</evidence>
<evidence type="ECO:0000313" key="3">
    <source>
        <dbReference type="Proteomes" id="UP000445144"/>
    </source>
</evidence>
<proteinExistence type="predicted"/>
<dbReference type="PANTHER" id="PTHR40660:SF1">
    <property type="entry name" value="5'-PHOSPHATE OXIDASE PUTATIVE DOMAIN-CONTAINING PROTEIN-RELATED"/>
    <property type="match status" value="1"/>
</dbReference>
<organism evidence="2 3">
    <name type="scientific">Chryseobacterium potabilaquae</name>
    <dbReference type="NCBI Taxonomy" id="2675057"/>
    <lineage>
        <taxon>Bacteria</taxon>
        <taxon>Pseudomonadati</taxon>
        <taxon>Bacteroidota</taxon>
        <taxon>Flavobacteriia</taxon>
        <taxon>Flavobacteriales</taxon>
        <taxon>Weeksellaceae</taxon>
        <taxon>Chryseobacterium group</taxon>
        <taxon>Chryseobacterium</taxon>
    </lineage>
</organism>
<accession>A0A6N4X6L5</accession>
<dbReference type="InterPro" id="IPR011576">
    <property type="entry name" value="Pyridox_Oxase_N"/>
</dbReference>
<dbReference type="AlphaFoldDB" id="A0A6N4X6L5"/>
<keyword evidence="3" id="KW-1185">Reference proteome</keyword>
<reference evidence="2 3" key="1">
    <citation type="submission" date="2020-01" db="EMBL/GenBank/DDBJ databases">
        <authorList>
            <person name="Rodrigo-Torres L."/>
            <person name="Arahal R. D."/>
            <person name="Lucena T."/>
        </authorList>
    </citation>
    <scope>NUCLEOTIDE SEQUENCE [LARGE SCALE GENOMIC DNA]</scope>
    <source>
        <strain evidence="2 3">CECT 9293</strain>
    </source>
</reference>
<feature type="domain" description="Pyridoxamine 5'-phosphate oxidase N-terminal" evidence="1">
    <location>
        <begin position="25"/>
        <end position="133"/>
    </location>
</feature>
<dbReference type="PANTHER" id="PTHR40660">
    <property type="entry name" value="5'-PHOSPHATE OXIDASE PUTATIVE DOMAIN-CONTAINING PROTEIN-RELATED"/>
    <property type="match status" value="1"/>
</dbReference>
<dbReference type="InterPro" id="IPR012349">
    <property type="entry name" value="Split_barrel_FMN-bd"/>
</dbReference>
<gene>
    <name evidence="2" type="ORF">CHRY9293_00333</name>
</gene>
<dbReference type="Pfam" id="PF01243">
    <property type="entry name" value="PNPOx_N"/>
    <property type="match status" value="1"/>
</dbReference>
<sequence>MHKIHYVPYNFIKMENTKQQNDLVNEELRDFFQKHHDKLLCTANKNGEPSISLMGTPRLTENETIEFELSDDPSVTLNNILENKAVVFMVYEPAQRARDYKGVRIYASVVEVLTEGEKLEMIRTKIRERFGEAKASELVATVTCEIKKLRPVVDRGQLWNEPPLED</sequence>
<evidence type="ECO:0000313" key="2">
    <source>
        <dbReference type="EMBL" id="CAA7193954.1"/>
    </source>
</evidence>
<dbReference type="Proteomes" id="UP000445144">
    <property type="component" value="Unassembled WGS sequence"/>
</dbReference>